<feature type="region of interest" description="Disordered" evidence="2">
    <location>
        <begin position="364"/>
        <end position="421"/>
    </location>
</feature>
<dbReference type="OrthoDB" id="433474at2759"/>
<protein>
    <recommendedName>
        <fullName evidence="3">Alpha/beta hydrolase fold-3 domain-containing protein</fullName>
    </recommendedName>
</protein>
<dbReference type="SUPFAM" id="SSF53474">
    <property type="entry name" value="alpha/beta-Hydrolases"/>
    <property type="match status" value="1"/>
</dbReference>
<gene>
    <name evidence="4" type="ORF">LRAMOSA02810</name>
</gene>
<keyword evidence="1" id="KW-0378">Hydrolase</keyword>
<dbReference type="AlphaFoldDB" id="A0A077WST3"/>
<dbReference type="EMBL" id="LK023335">
    <property type="protein sequence ID" value="CDS10133.1"/>
    <property type="molecule type" value="Genomic_DNA"/>
</dbReference>
<dbReference type="PANTHER" id="PTHR48081:SF8">
    <property type="entry name" value="ALPHA_BETA HYDROLASE FOLD-3 DOMAIN-CONTAINING PROTEIN-RELATED"/>
    <property type="match status" value="1"/>
</dbReference>
<organism evidence="4">
    <name type="scientific">Lichtheimia ramosa</name>
    <dbReference type="NCBI Taxonomy" id="688394"/>
    <lineage>
        <taxon>Eukaryota</taxon>
        <taxon>Fungi</taxon>
        <taxon>Fungi incertae sedis</taxon>
        <taxon>Mucoromycota</taxon>
        <taxon>Mucoromycotina</taxon>
        <taxon>Mucoromycetes</taxon>
        <taxon>Mucorales</taxon>
        <taxon>Lichtheimiaceae</taxon>
        <taxon>Lichtheimia</taxon>
    </lineage>
</organism>
<dbReference type="InterPro" id="IPR029058">
    <property type="entry name" value="AB_hydrolase_fold"/>
</dbReference>
<dbReference type="Pfam" id="PF07859">
    <property type="entry name" value="Abhydrolase_3"/>
    <property type="match status" value="1"/>
</dbReference>
<accession>A0A077WST3</accession>
<name>A0A077WST3_9FUNG</name>
<dbReference type="InterPro" id="IPR013094">
    <property type="entry name" value="AB_hydrolase_3"/>
</dbReference>
<evidence type="ECO:0000313" key="4">
    <source>
        <dbReference type="EMBL" id="CDS10133.1"/>
    </source>
</evidence>
<dbReference type="InterPro" id="IPR050300">
    <property type="entry name" value="GDXG_lipolytic_enzyme"/>
</dbReference>
<dbReference type="Gene3D" id="3.40.50.1820">
    <property type="entry name" value="alpha/beta hydrolase"/>
    <property type="match status" value="1"/>
</dbReference>
<evidence type="ECO:0000256" key="1">
    <source>
        <dbReference type="ARBA" id="ARBA00022801"/>
    </source>
</evidence>
<evidence type="ECO:0000259" key="3">
    <source>
        <dbReference type="Pfam" id="PF07859"/>
    </source>
</evidence>
<sequence>MKRLGTAIRKVPPGVAIKILKRGFVLPAPAARLLFKDILRPEGWHRKWIHKVKNSKGWWGCWIGENVHKLDRSAMMERVAQADIVFFHVHGGGFRIGKCNMFMDTYIHWLQYLKENYNINAVIMSAEHRLSPEYKYPSATEDIVHAYEHLINTLKVDPAKIIAIGGSTGAALILEMLFITHDPTMFEVVTDNGQQAADLPDLPRPAGAVLSSPLVTDQTTSDSWRQNTKYDYITQFTAKRIIDDYFEEPAPDTPPDTNRLLGIADLQTGYRAFLPECLMFVGNKETLRDDALDFASKAEQDGVPWQTFVGENEVHDWFIVREVVKDKKMLERADTLFGDFCYRMVIEPRRNTLQLNGMLHAVPEEDEKTSVAPSSSSSSSYVTNEDEEFHESISDNRGSSTSTTVSSLPSSKRKTSLTIYV</sequence>
<dbReference type="PANTHER" id="PTHR48081">
    <property type="entry name" value="AB HYDROLASE SUPERFAMILY PROTEIN C4A8.06C"/>
    <property type="match status" value="1"/>
</dbReference>
<reference evidence="4" key="1">
    <citation type="journal article" date="2014" name="Genome Announc.">
        <title>De novo whole-genome sequence and genome annotation of Lichtheimia ramosa.</title>
        <authorList>
            <person name="Linde J."/>
            <person name="Schwartze V."/>
            <person name="Binder U."/>
            <person name="Lass-Florl C."/>
            <person name="Voigt K."/>
            <person name="Horn F."/>
        </authorList>
    </citation>
    <scope>NUCLEOTIDE SEQUENCE</scope>
    <source>
        <strain evidence="4">JMRC FSU:6197</strain>
    </source>
</reference>
<dbReference type="GO" id="GO:0016787">
    <property type="term" value="F:hydrolase activity"/>
    <property type="evidence" value="ECO:0007669"/>
    <property type="project" value="UniProtKB-KW"/>
</dbReference>
<feature type="domain" description="Alpha/beta hydrolase fold-3" evidence="3">
    <location>
        <begin position="87"/>
        <end position="318"/>
    </location>
</feature>
<feature type="compositionally biased region" description="Low complexity" evidence="2">
    <location>
        <begin position="399"/>
        <end position="410"/>
    </location>
</feature>
<evidence type="ECO:0000256" key="2">
    <source>
        <dbReference type="SAM" id="MobiDB-lite"/>
    </source>
</evidence>
<proteinExistence type="predicted"/>